<dbReference type="Proteomes" id="UP000194761">
    <property type="component" value="Unassembled WGS sequence"/>
</dbReference>
<evidence type="ECO:0000259" key="1">
    <source>
        <dbReference type="SMART" id="SM00843"/>
    </source>
</evidence>
<dbReference type="InterPro" id="IPR027417">
    <property type="entry name" value="P-loop_NTPase"/>
</dbReference>
<evidence type="ECO:0000313" key="3">
    <source>
        <dbReference type="Proteomes" id="UP000194761"/>
    </source>
</evidence>
<dbReference type="PANTHER" id="PTHR22683:SF41">
    <property type="entry name" value="DNA TRANSLOCASE FTSK"/>
    <property type="match status" value="1"/>
</dbReference>
<keyword evidence="3" id="KW-1185">Reference proteome</keyword>
<protein>
    <recommendedName>
        <fullName evidence="1">FtsK gamma domain-containing protein</fullName>
    </recommendedName>
</protein>
<dbReference type="SMART" id="SM00843">
    <property type="entry name" value="Ftsk_gamma"/>
    <property type="match status" value="1"/>
</dbReference>
<dbReference type="InterPro" id="IPR018541">
    <property type="entry name" value="Ftsk_gamma"/>
</dbReference>
<dbReference type="PANTHER" id="PTHR22683">
    <property type="entry name" value="SPORULATION PROTEIN RELATED"/>
    <property type="match status" value="1"/>
</dbReference>
<reference evidence="2 3" key="1">
    <citation type="submission" date="2017-05" db="EMBL/GenBank/DDBJ databases">
        <title>Biotechnological potential of actinobacteria isolated from South African environments.</title>
        <authorList>
            <person name="Le Roes-Hill M."/>
            <person name="Prins A."/>
            <person name="Durrell K.A."/>
        </authorList>
    </citation>
    <scope>NUCLEOTIDE SEQUENCE [LARGE SCALE GENOMIC DNA]</scope>
    <source>
        <strain evidence="2">M26</strain>
    </source>
</reference>
<name>A0A243REF2_9ACTN</name>
<dbReference type="InterPro" id="IPR036388">
    <property type="entry name" value="WH-like_DNA-bd_sf"/>
</dbReference>
<dbReference type="SUPFAM" id="SSF52540">
    <property type="entry name" value="P-loop containing nucleoside triphosphate hydrolases"/>
    <property type="match status" value="1"/>
</dbReference>
<dbReference type="RefSeq" id="WP_086576445.1">
    <property type="nucleotide sequence ID" value="NZ_NGFP01000148.1"/>
</dbReference>
<dbReference type="EMBL" id="NGFP01000148">
    <property type="protein sequence ID" value="OUC93117.1"/>
    <property type="molecule type" value="Genomic_DNA"/>
</dbReference>
<dbReference type="AlphaFoldDB" id="A0A243REF2"/>
<organism evidence="2 3">
    <name type="scientific">Streptosporangium minutum</name>
    <dbReference type="NCBI Taxonomy" id="569862"/>
    <lineage>
        <taxon>Bacteria</taxon>
        <taxon>Bacillati</taxon>
        <taxon>Actinomycetota</taxon>
        <taxon>Actinomycetes</taxon>
        <taxon>Streptosporangiales</taxon>
        <taxon>Streptosporangiaceae</taxon>
        <taxon>Streptosporangium</taxon>
    </lineage>
</organism>
<dbReference type="SUPFAM" id="SSF46785">
    <property type="entry name" value="Winged helix' DNA-binding domain"/>
    <property type="match status" value="1"/>
</dbReference>
<gene>
    <name evidence="2" type="ORF">CA984_27505</name>
</gene>
<proteinExistence type="predicted"/>
<feature type="domain" description="FtsK gamma" evidence="1">
    <location>
        <begin position="557"/>
        <end position="623"/>
    </location>
</feature>
<evidence type="ECO:0000313" key="2">
    <source>
        <dbReference type="EMBL" id="OUC93117.1"/>
    </source>
</evidence>
<dbReference type="InterPro" id="IPR050206">
    <property type="entry name" value="FtsK/SpoIIIE/SftA"/>
</dbReference>
<dbReference type="Gene3D" id="1.10.10.10">
    <property type="entry name" value="Winged helix-like DNA-binding domain superfamily/Winged helix DNA-binding domain"/>
    <property type="match status" value="1"/>
</dbReference>
<sequence length="769" mass="81889">MARKTTQSLQLVQDATMDRLAASAVSKVGVLVPPWAVLGLEAAAGAISHATWGQAPAVTWAAVGCTLGSTVLTGLTWAITHQRRLIGRLHATATTAAASVWFTTATITGLDAPVVNGALFFGGATLALSWNIRTVIRNTGGDSDGDGGDALGSLFNRAKEQAGLKGSRVRATEVTAHKVKGLMQLPPGEKTADDAIKATDRIESGMQLPPGSVIVARDDDRADHAHITVSDPRAIRRPISWPGASHPGASIDKPLRIGLYQDGDDVQYRFVGHHLQVMGMTGSGKSIGGAWNIIGEIITRCDAAVFSIDISKDDQTMGPLREGLHRFETTKAGAVELIRAIHAEIPKRTKWLASRGYSNWEPGCGLTYWYLHIEEIAKLVNEIGGQDEELLGEILKEIRSAGGSVILSLQRADYTQIPTIFRSQMAKMCFGLSDPDDVKYGVSSRQRKADVEPHEWEDHYPGMAYLDGKSVRPTHYAMPLRTFTWGRNSAEARAAMAAHAAAYPAAGKQADPFTAALTRTAAPTVPAASTGAAAMAIPMPAAHPAPAAAHDEHAEFAADFADLLGDAAQLVIATQHASPAMLQRKLRIAWEDCLRLLEALERKGVVGPPAPGGDDRPVLVGADDRAALGVVEHLRATGDVVTAALARIDDPDPSLSAGPGDAVREPTAAEAETLQTDTPAAAMHPADARDLIHAWLRHRHQSGKHTFTATDDDLTAVRHKTGNGRAWIYKVLTGLTDRGVLAVSKTGSTRTFTITDLSPLEREDYGRAA</sequence>
<dbReference type="Pfam" id="PF09397">
    <property type="entry name" value="FtsK_gamma"/>
    <property type="match status" value="1"/>
</dbReference>
<dbReference type="InterPro" id="IPR036390">
    <property type="entry name" value="WH_DNA-bd_sf"/>
</dbReference>
<accession>A0A243REF2</accession>
<dbReference type="Gene3D" id="3.40.50.300">
    <property type="entry name" value="P-loop containing nucleotide triphosphate hydrolases"/>
    <property type="match status" value="1"/>
</dbReference>
<comment type="caution">
    <text evidence="2">The sequence shown here is derived from an EMBL/GenBank/DDBJ whole genome shotgun (WGS) entry which is preliminary data.</text>
</comment>